<evidence type="ECO:0000313" key="3">
    <source>
        <dbReference type="EMBL" id="KAF7682793.1"/>
    </source>
</evidence>
<protein>
    <submittedName>
        <fullName evidence="3">ADP-ribosylation factor 1</fullName>
    </submittedName>
</protein>
<gene>
    <name evidence="3" type="primary">ARF1_0</name>
    <name evidence="3" type="ORF">TCON_1994</name>
</gene>
<sequence length="182" mass="21088">MGFFISKLYNNKEYKILLLGLEGTGKTSILNLLETPDNIQIKDVSSQRREIIPTIGFNIGHIEFNKRNITIWDLSGNISIRKYWKCYYSYVDGVVFLIDASSKNTKEESFELIKRIAKENELKNSTILVLLNKTDLNNFISYEEVESVMDQFNTTKKYGIFGCNIFDKTSVILAFDWLIKNI</sequence>
<keyword evidence="4" id="KW-1185">Reference proteome</keyword>
<dbReference type="PRINTS" id="PR00449">
    <property type="entry name" value="RASTRNSFRMNG"/>
</dbReference>
<dbReference type="EMBL" id="SBIQ01000179">
    <property type="protein sequence ID" value="KAF7682793.1"/>
    <property type="molecule type" value="Genomic_DNA"/>
</dbReference>
<proteinExistence type="predicted"/>
<dbReference type="PANTHER" id="PTHR45909">
    <property type="entry name" value="ADP-RIBOSYLATION FACTOR-RELATED PROTEIN 1"/>
    <property type="match status" value="1"/>
</dbReference>
<dbReference type="SMART" id="SM00177">
    <property type="entry name" value="ARF"/>
    <property type="match status" value="1"/>
</dbReference>
<keyword evidence="2" id="KW-0342">GTP-binding</keyword>
<organism evidence="3 4">
    <name type="scientific">Astathelohania contejeani</name>
    <dbReference type="NCBI Taxonomy" id="164912"/>
    <lineage>
        <taxon>Eukaryota</taxon>
        <taxon>Fungi</taxon>
        <taxon>Fungi incertae sedis</taxon>
        <taxon>Microsporidia</taxon>
        <taxon>Astathelohaniidae</taxon>
        <taxon>Astathelohania</taxon>
    </lineage>
</organism>
<dbReference type="Pfam" id="PF00025">
    <property type="entry name" value="Arf"/>
    <property type="match status" value="1"/>
</dbReference>
<dbReference type="Gene3D" id="3.40.50.300">
    <property type="entry name" value="P-loop containing nucleotide triphosphate hydrolases"/>
    <property type="match status" value="1"/>
</dbReference>
<comment type="caution">
    <text evidence="3">The sequence shown here is derived from an EMBL/GenBank/DDBJ whole genome shotgun (WGS) entry which is preliminary data.</text>
</comment>
<name>A0ABQ7HXB6_9MICR</name>
<dbReference type="InterPro" id="IPR024156">
    <property type="entry name" value="Small_GTPase_ARF"/>
</dbReference>
<dbReference type="InterPro" id="IPR005225">
    <property type="entry name" value="Small_GTP-bd"/>
</dbReference>
<dbReference type="PANTHER" id="PTHR45909:SF1">
    <property type="entry name" value="ADP-RIBOSYLATION FACTOR-RELATED PROTEIN 1"/>
    <property type="match status" value="1"/>
</dbReference>
<keyword evidence="1" id="KW-0547">Nucleotide-binding</keyword>
<dbReference type="InterPro" id="IPR006689">
    <property type="entry name" value="Small_GTPase_ARF/SAR"/>
</dbReference>
<evidence type="ECO:0000256" key="1">
    <source>
        <dbReference type="ARBA" id="ARBA00022741"/>
    </source>
</evidence>
<dbReference type="PROSITE" id="PS51417">
    <property type="entry name" value="ARF"/>
    <property type="match status" value="1"/>
</dbReference>
<evidence type="ECO:0000313" key="4">
    <source>
        <dbReference type="Proteomes" id="UP001516464"/>
    </source>
</evidence>
<reference evidence="3 4" key="1">
    <citation type="submission" date="2019-01" db="EMBL/GenBank/DDBJ databases">
        <title>Genomes sequencing and comparative genomics of infectious freshwater microsporidia, Cucumispora dikerogammari and Thelohania contejeani.</title>
        <authorList>
            <person name="Cormier A."/>
            <person name="Giraud I."/>
            <person name="Wattier R."/>
            <person name="Teixeira M."/>
            <person name="Grandjean F."/>
            <person name="Rigaud T."/>
            <person name="Cordaux R."/>
        </authorList>
    </citation>
    <scope>NUCLEOTIDE SEQUENCE [LARGE SCALE GENOMIC DNA]</scope>
    <source>
        <strain evidence="3">T1</strain>
        <tissue evidence="3">Spores</tissue>
    </source>
</reference>
<dbReference type="InterPro" id="IPR027417">
    <property type="entry name" value="P-loop_NTPase"/>
</dbReference>
<dbReference type="Proteomes" id="UP001516464">
    <property type="component" value="Unassembled WGS sequence"/>
</dbReference>
<evidence type="ECO:0000256" key="2">
    <source>
        <dbReference type="ARBA" id="ARBA00023134"/>
    </source>
</evidence>
<dbReference type="SMART" id="SM00178">
    <property type="entry name" value="SAR"/>
    <property type="match status" value="1"/>
</dbReference>
<dbReference type="NCBIfam" id="TIGR00231">
    <property type="entry name" value="small_GTP"/>
    <property type="match status" value="1"/>
</dbReference>
<accession>A0ABQ7HXB6</accession>
<dbReference type="SUPFAM" id="SSF52540">
    <property type="entry name" value="P-loop containing nucleoside triphosphate hydrolases"/>
    <property type="match status" value="1"/>
</dbReference>